<dbReference type="EMBL" id="LCRB01000002">
    <property type="protein sequence ID" value="KKW26819.1"/>
    <property type="molecule type" value="Genomic_DNA"/>
</dbReference>
<evidence type="ECO:0000313" key="3">
    <source>
        <dbReference type="Proteomes" id="UP000034913"/>
    </source>
</evidence>
<accession>A0A0G2A3N5</accession>
<keyword evidence="1" id="KW-0812">Transmembrane</keyword>
<dbReference type="AlphaFoldDB" id="A0A0G2A3N5"/>
<keyword evidence="1" id="KW-1133">Transmembrane helix</keyword>
<gene>
    <name evidence="2" type="ORF">VF00_C0002G0144</name>
</gene>
<protein>
    <submittedName>
        <fullName evidence="2">Uncharacterized protein</fullName>
    </submittedName>
</protein>
<comment type="caution">
    <text evidence="2">The sequence shown here is derived from an EMBL/GenBank/DDBJ whole genome shotgun (WGS) entry which is preliminary data.</text>
</comment>
<sequence length="176" mass="19261">MAKTQPKILLTDIGVTIVVFMVTVVMLGITNYRNNQAGTELPYRELEAGLNISDPNLSDTIYLFHSGDAARQIFPRFTQNNVNWDKQLLVAYVAPPQPGAAYRIDVVNSRRQGPVVTIGYRIAASPAGGAGVLSSQPVLFVTMDRDDLVSSSELTFRFQNIDTNQTTSLSVAPDEI</sequence>
<evidence type="ECO:0000256" key="1">
    <source>
        <dbReference type="SAM" id="Phobius"/>
    </source>
</evidence>
<dbReference type="Proteomes" id="UP000034913">
    <property type="component" value="Unassembled WGS sequence"/>
</dbReference>
<proteinExistence type="predicted"/>
<organism evidence="2 3">
    <name type="scientific">candidate division Kazan bacterium GW2011_GWB1_52_7</name>
    <dbReference type="NCBI Taxonomy" id="1620414"/>
    <lineage>
        <taxon>Bacteria</taxon>
        <taxon>Bacteria division Kazan-3B-28</taxon>
    </lineage>
</organism>
<keyword evidence="1" id="KW-0472">Membrane</keyword>
<reference evidence="2 3" key="1">
    <citation type="journal article" date="2015" name="Nature">
        <title>rRNA introns, odd ribosomes, and small enigmatic genomes across a large radiation of phyla.</title>
        <authorList>
            <person name="Brown C.T."/>
            <person name="Hug L.A."/>
            <person name="Thomas B.C."/>
            <person name="Sharon I."/>
            <person name="Castelle C.J."/>
            <person name="Singh A."/>
            <person name="Wilkins M.J."/>
            <person name="Williams K.H."/>
            <person name="Banfield J.F."/>
        </authorList>
    </citation>
    <scope>NUCLEOTIDE SEQUENCE [LARGE SCALE GENOMIC DNA]</scope>
</reference>
<name>A0A0G2A3N5_UNCK3</name>
<feature type="transmembrane region" description="Helical" evidence="1">
    <location>
        <begin position="9"/>
        <end position="29"/>
    </location>
</feature>
<evidence type="ECO:0000313" key="2">
    <source>
        <dbReference type="EMBL" id="KKW26819.1"/>
    </source>
</evidence>